<evidence type="ECO:0000313" key="6">
    <source>
        <dbReference type="Proteomes" id="UP000654075"/>
    </source>
</evidence>
<dbReference type="PANTHER" id="PTHR12998">
    <property type="entry name" value="TRNA:M(4)X MODIFICATION ENZYME TRM13 HOMOLOG"/>
    <property type="match status" value="1"/>
</dbReference>
<keyword evidence="2" id="KW-0863">Zinc-finger</keyword>
<keyword evidence="1" id="KW-0040">ANK repeat</keyword>
<evidence type="ECO:0000256" key="3">
    <source>
        <dbReference type="SAM" id="MobiDB-lite"/>
    </source>
</evidence>
<dbReference type="PROSITE" id="PS50297">
    <property type="entry name" value="ANK_REP_REGION"/>
    <property type="match status" value="2"/>
</dbReference>
<feature type="non-terminal residue" evidence="5">
    <location>
        <position position="1"/>
    </location>
</feature>
<dbReference type="Proteomes" id="UP000654075">
    <property type="component" value="Unassembled WGS sequence"/>
</dbReference>
<proteinExistence type="inferred from homology"/>
<dbReference type="GO" id="GO:0030488">
    <property type="term" value="P:tRNA methylation"/>
    <property type="evidence" value="ECO:0007669"/>
    <property type="project" value="InterPro"/>
</dbReference>
<comment type="catalytic activity">
    <reaction evidence="2">
        <text>adenosine(4) in tRNA(His) + S-adenosyl-L-methionine = 2'-O-methyladenosine(4) in tRNA(His) + S-adenosyl-L-homocysteine + H(+)</text>
        <dbReference type="Rhea" id="RHEA:43196"/>
        <dbReference type="Rhea" id="RHEA-COMP:10401"/>
        <dbReference type="Rhea" id="RHEA-COMP:10402"/>
        <dbReference type="ChEBI" id="CHEBI:15378"/>
        <dbReference type="ChEBI" id="CHEBI:57856"/>
        <dbReference type="ChEBI" id="CHEBI:59789"/>
        <dbReference type="ChEBI" id="CHEBI:74411"/>
        <dbReference type="ChEBI" id="CHEBI:74477"/>
        <dbReference type="EC" id="2.1.1.225"/>
    </reaction>
</comment>
<dbReference type="Pfam" id="PF12796">
    <property type="entry name" value="Ank_2"/>
    <property type="match status" value="1"/>
</dbReference>
<dbReference type="OrthoDB" id="258806at2759"/>
<dbReference type="EMBL" id="CAJNNV010028684">
    <property type="protein sequence ID" value="CAE8625463.1"/>
    <property type="molecule type" value="Genomic_DNA"/>
</dbReference>
<feature type="repeat" description="ANK" evidence="1">
    <location>
        <begin position="49"/>
        <end position="81"/>
    </location>
</feature>
<dbReference type="PANTHER" id="PTHR12998:SF0">
    <property type="entry name" value="TRNA:M(4)X MODIFICATION ENZYME TRM13 HOMOLOG"/>
    <property type="match status" value="1"/>
</dbReference>
<feature type="repeat" description="ANK" evidence="1">
    <location>
        <begin position="16"/>
        <end position="48"/>
    </location>
</feature>
<reference evidence="5" key="1">
    <citation type="submission" date="2021-02" db="EMBL/GenBank/DDBJ databases">
        <authorList>
            <person name="Dougan E. K."/>
            <person name="Rhodes N."/>
            <person name="Thang M."/>
            <person name="Chan C."/>
        </authorList>
    </citation>
    <scope>NUCLEOTIDE SEQUENCE</scope>
</reference>
<dbReference type="InterPro" id="IPR002110">
    <property type="entry name" value="Ankyrin_rpt"/>
</dbReference>
<protein>
    <recommendedName>
        <fullName evidence="2">tRNA:m(4)X modification enzyme TRM13</fullName>
        <ecNumber evidence="2">2.1.1.225</ecNumber>
    </recommendedName>
</protein>
<dbReference type="InterPro" id="IPR007871">
    <property type="entry name" value="Methyltransferase_TRM13"/>
</dbReference>
<feature type="repeat" description="ANK" evidence="1">
    <location>
        <begin position="82"/>
        <end position="114"/>
    </location>
</feature>
<dbReference type="InterPro" id="IPR039044">
    <property type="entry name" value="Trm13"/>
</dbReference>
<keyword evidence="2" id="KW-0808">Transferase</keyword>
<sequence length="513" mass="55031">MLLDAGLHPDEKLGRDGQTALMCAAEGGQLETAKLLMQRGADPDVSTAAGTTALMLAAAAGHIKLVEHFVEHGADLEAVDARGRTAMLAAVESRRWSSVRALLALGANGEAEDKSGAKLELLAAGELRSNVEGMNSGPQVPQVAGAAANRLSLEDPEHLSRQVAELFFKHVEVPRPFHLEQTGVGRQVLPKPGRNVSYERHLVQLASIVGNMERRGLLKPSITGDGRLQEDAKVILEFGAGRGMLTLALQAVLTGALGILVERRIVSKRSDRALRAAGLAHGLNLAQDLSSKSSFSRLTIDIRDLDLSRAIASFGVSPGRAVGRPVLAVSKHLCGAATDLALRCLKASHAAESNNSSSSNNSNKITNNNNSNSSNNNHSSSSRNNNNNNSNNDSEAAASGCVTQGVAVALCCHHLCNWQDYTGQRYFQETLGLTPGDFEVLRRASRWSVANLPMSRARLSLEALRETGLRCKLLLDMGRVEFLRQELQMEAELVEYCEPAASPENVLLLGWRK</sequence>
<dbReference type="AlphaFoldDB" id="A0A813GK32"/>
<dbReference type="InterPro" id="IPR036770">
    <property type="entry name" value="Ankyrin_rpt-contain_sf"/>
</dbReference>
<dbReference type="EC" id="2.1.1.225" evidence="2"/>
<keyword evidence="2" id="KW-0862">Zinc</keyword>
<evidence type="ECO:0000313" key="5">
    <source>
        <dbReference type="EMBL" id="CAE8625463.1"/>
    </source>
</evidence>
<accession>A0A813GK32</accession>
<feature type="compositionally biased region" description="Low complexity" evidence="3">
    <location>
        <begin position="353"/>
        <end position="394"/>
    </location>
</feature>
<dbReference type="SUPFAM" id="SSF48403">
    <property type="entry name" value="Ankyrin repeat"/>
    <property type="match status" value="1"/>
</dbReference>
<dbReference type="Pfam" id="PF05206">
    <property type="entry name" value="TRM13"/>
    <property type="match status" value="1"/>
</dbReference>
<dbReference type="GO" id="GO:0106050">
    <property type="term" value="F:tRNA 2'-O-methyltransferase activity"/>
    <property type="evidence" value="ECO:0007669"/>
    <property type="project" value="UniProtKB-UniRule"/>
</dbReference>
<evidence type="ECO:0000259" key="4">
    <source>
        <dbReference type="Pfam" id="PF05206"/>
    </source>
</evidence>
<keyword evidence="2" id="KW-0819">tRNA processing</keyword>
<keyword evidence="6" id="KW-1185">Reference proteome</keyword>
<comment type="catalytic activity">
    <reaction evidence="2">
        <text>cytidine(4) in tRNA(Gly)(GCC) + S-adenosyl-L-methionine = 2'-O-methylcytidine(4) in tRNA(Gly)(GCC) + S-adenosyl-L-homocysteine + H(+)</text>
        <dbReference type="Rhea" id="RHEA:43192"/>
        <dbReference type="Rhea" id="RHEA-COMP:10399"/>
        <dbReference type="Rhea" id="RHEA-COMP:10400"/>
        <dbReference type="ChEBI" id="CHEBI:15378"/>
        <dbReference type="ChEBI" id="CHEBI:57856"/>
        <dbReference type="ChEBI" id="CHEBI:59789"/>
        <dbReference type="ChEBI" id="CHEBI:74495"/>
        <dbReference type="ChEBI" id="CHEBI:82748"/>
        <dbReference type="EC" id="2.1.1.225"/>
    </reaction>
</comment>
<feature type="domain" description="Methyltransferase TRM13" evidence="4">
    <location>
        <begin position="204"/>
        <end position="509"/>
    </location>
</feature>
<comment type="similarity">
    <text evidence="2">Belongs to the methyltransferase TRM13 family.</text>
</comment>
<evidence type="ECO:0000256" key="2">
    <source>
        <dbReference type="RuleBase" id="RU367103"/>
    </source>
</evidence>
<evidence type="ECO:0000256" key="1">
    <source>
        <dbReference type="PROSITE-ProRule" id="PRU00023"/>
    </source>
</evidence>
<organism evidence="5 6">
    <name type="scientific">Polarella glacialis</name>
    <name type="common">Dinoflagellate</name>
    <dbReference type="NCBI Taxonomy" id="89957"/>
    <lineage>
        <taxon>Eukaryota</taxon>
        <taxon>Sar</taxon>
        <taxon>Alveolata</taxon>
        <taxon>Dinophyceae</taxon>
        <taxon>Suessiales</taxon>
        <taxon>Suessiaceae</taxon>
        <taxon>Polarella</taxon>
    </lineage>
</organism>
<comment type="caution">
    <text evidence="5">The sequence shown here is derived from an EMBL/GenBank/DDBJ whole genome shotgun (WGS) entry which is preliminary data.</text>
</comment>
<comment type="function">
    <text evidence="2">tRNA methylase which 2'-O-methylates cytidine(4) in tRNA(Pro) and tRNA(Gly)(GCC), and adenosine(4) in tRNA(His).</text>
</comment>
<dbReference type="SMART" id="SM00248">
    <property type="entry name" value="ANK"/>
    <property type="match status" value="3"/>
</dbReference>
<keyword evidence="2" id="KW-0479">Metal-binding</keyword>
<keyword evidence="2" id="KW-0489">Methyltransferase</keyword>
<dbReference type="GO" id="GO:0008270">
    <property type="term" value="F:zinc ion binding"/>
    <property type="evidence" value="ECO:0007669"/>
    <property type="project" value="UniProtKB-KW"/>
</dbReference>
<name>A0A813GK32_POLGL</name>
<keyword evidence="2" id="KW-0949">S-adenosyl-L-methionine</keyword>
<feature type="region of interest" description="Disordered" evidence="3">
    <location>
        <begin position="352"/>
        <end position="396"/>
    </location>
</feature>
<gene>
    <name evidence="5" type="ORF">PGLA1383_LOCUS42458</name>
</gene>
<comment type="catalytic activity">
    <reaction evidence="2">
        <text>cytidine(4) in tRNA(Pro) + S-adenosyl-L-methionine = 2'-O-methylcytidine(4) in tRNA(Pro) + S-adenosyl-L-homocysteine + H(+)</text>
        <dbReference type="Rhea" id="RHEA:32767"/>
        <dbReference type="Rhea" id="RHEA-COMP:10397"/>
        <dbReference type="Rhea" id="RHEA-COMP:10398"/>
        <dbReference type="ChEBI" id="CHEBI:15378"/>
        <dbReference type="ChEBI" id="CHEBI:57856"/>
        <dbReference type="ChEBI" id="CHEBI:59789"/>
        <dbReference type="ChEBI" id="CHEBI:74495"/>
        <dbReference type="ChEBI" id="CHEBI:82748"/>
        <dbReference type="EC" id="2.1.1.225"/>
    </reaction>
</comment>
<dbReference type="PROSITE" id="PS50088">
    <property type="entry name" value="ANK_REPEAT"/>
    <property type="match status" value="3"/>
</dbReference>
<dbReference type="Gene3D" id="1.25.40.20">
    <property type="entry name" value="Ankyrin repeat-containing domain"/>
    <property type="match status" value="1"/>
</dbReference>